<reference evidence="8" key="1">
    <citation type="submission" date="2021-02" db="EMBL/GenBank/DDBJ databases">
        <title>First Annotated Genome of the Yellow-green Alga Tribonema minus.</title>
        <authorList>
            <person name="Mahan K.M."/>
        </authorList>
    </citation>
    <scope>NUCLEOTIDE SEQUENCE</scope>
    <source>
        <strain evidence="8">UTEX B ZZ1240</strain>
    </source>
</reference>
<feature type="transmembrane region" description="Helical" evidence="5">
    <location>
        <begin position="81"/>
        <end position="99"/>
    </location>
</feature>
<gene>
    <name evidence="8" type="ORF">JKP88DRAFT_218941</name>
</gene>
<dbReference type="EMBL" id="JAFCMP010000113">
    <property type="protein sequence ID" value="KAG5186132.1"/>
    <property type="molecule type" value="Genomic_DNA"/>
</dbReference>
<dbReference type="InterPro" id="IPR050186">
    <property type="entry name" value="TPT_transporter"/>
</dbReference>
<dbReference type="Proteomes" id="UP000664859">
    <property type="component" value="Unassembled WGS sequence"/>
</dbReference>
<feature type="transmembrane region" description="Helical" evidence="5">
    <location>
        <begin position="224"/>
        <end position="245"/>
    </location>
</feature>
<dbReference type="InterPro" id="IPR004853">
    <property type="entry name" value="Sugar_P_trans_dom"/>
</dbReference>
<feature type="transmembrane region" description="Helical" evidence="5">
    <location>
        <begin position="199"/>
        <end position="218"/>
    </location>
</feature>
<dbReference type="PANTHER" id="PTHR11132">
    <property type="entry name" value="SOLUTE CARRIER FAMILY 35"/>
    <property type="match status" value="1"/>
</dbReference>
<protein>
    <submittedName>
        <fullName evidence="8">Plastidic triose-phosphate/phosphate translocator</fullName>
    </submittedName>
</protein>
<evidence type="ECO:0000256" key="6">
    <source>
        <dbReference type="SAM" id="SignalP"/>
    </source>
</evidence>
<keyword evidence="9" id="KW-1185">Reference proteome</keyword>
<feature type="transmembrane region" description="Helical" evidence="5">
    <location>
        <begin position="357"/>
        <end position="378"/>
    </location>
</feature>
<keyword evidence="4 5" id="KW-0472">Membrane</keyword>
<dbReference type="InterPro" id="IPR037185">
    <property type="entry name" value="EmrE-like"/>
</dbReference>
<evidence type="ECO:0000313" key="8">
    <source>
        <dbReference type="EMBL" id="KAG5186132.1"/>
    </source>
</evidence>
<evidence type="ECO:0000256" key="4">
    <source>
        <dbReference type="ARBA" id="ARBA00023136"/>
    </source>
</evidence>
<dbReference type="SUPFAM" id="SSF103481">
    <property type="entry name" value="Multidrug resistance efflux transporter EmrE"/>
    <property type="match status" value="2"/>
</dbReference>
<comment type="subcellular location">
    <subcellularLocation>
        <location evidence="1">Membrane</location>
        <topology evidence="1">Multi-pass membrane protein</topology>
    </subcellularLocation>
</comment>
<sequence>MRVVSVIVLLAACVHACCASSWVPPTPVQRAALQARHAEIKAAPAAGGALAVAEEVRGGTASVAKTAKSPVMKRTESNLKYNLRIGMYFFLWYSLNVGYNYHNKKTLNMLAAPLTLSALQLVVGVVYVSLLWLLRLRAAPGLSMDNIKTLSPIGLCHAISHLSAVIGLGAGSVSFTHIVKAAEPFFTALFSAIFLKQYFPVPVYLSLVPVVAGVALASLKELNFSWTALCGAMGSNVAASSRAILAKRSMGRPKGTNMGAANLYGVLTILATAMLVPVAGVLEGPKFSAKWDAALLKGYSQDAITKHALLSGLYFYLYNEVAFLALDAVHPVVHAVGNTLKRVFIIASGVILFGNKITPLGMVGSSLAIVGVLIFSLVKEYYSRKKI</sequence>
<evidence type="ECO:0000259" key="7">
    <source>
        <dbReference type="Pfam" id="PF03151"/>
    </source>
</evidence>
<feature type="domain" description="Sugar phosphate transporter" evidence="7">
    <location>
        <begin position="83"/>
        <end position="376"/>
    </location>
</feature>
<feature type="signal peptide" evidence="6">
    <location>
        <begin position="1"/>
        <end position="19"/>
    </location>
</feature>
<evidence type="ECO:0000256" key="2">
    <source>
        <dbReference type="ARBA" id="ARBA00022692"/>
    </source>
</evidence>
<feature type="transmembrane region" description="Helical" evidence="5">
    <location>
        <begin position="261"/>
        <end position="282"/>
    </location>
</feature>
<dbReference type="AlphaFoldDB" id="A0A836CHH7"/>
<feature type="chain" id="PRO_5032940997" evidence="6">
    <location>
        <begin position="20"/>
        <end position="387"/>
    </location>
</feature>
<dbReference type="OrthoDB" id="6418713at2759"/>
<dbReference type="GO" id="GO:0016020">
    <property type="term" value="C:membrane"/>
    <property type="evidence" value="ECO:0007669"/>
    <property type="project" value="UniProtKB-SubCell"/>
</dbReference>
<accession>A0A836CHH7</accession>
<feature type="transmembrane region" description="Helical" evidence="5">
    <location>
        <begin position="111"/>
        <end position="134"/>
    </location>
</feature>
<keyword evidence="3 5" id="KW-1133">Transmembrane helix</keyword>
<name>A0A836CHH7_9STRA</name>
<organism evidence="8 9">
    <name type="scientific">Tribonema minus</name>
    <dbReference type="NCBI Taxonomy" id="303371"/>
    <lineage>
        <taxon>Eukaryota</taxon>
        <taxon>Sar</taxon>
        <taxon>Stramenopiles</taxon>
        <taxon>Ochrophyta</taxon>
        <taxon>PX clade</taxon>
        <taxon>Xanthophyceae</taxon>
        <taxon>Tribonematales</taxon>
        <taxon>Tribonemataceae</taxon>
        <taxon>Tribonema</taxon>
    </lineage>
</organism>
<evidence type="ECO:0000256" key="1">
    <source>
        <dbReference type="ARBA" id="ARBA00004141"/>
    </source>
</evidence>
<keyword evidence="6" id="KW-0732">Signal</keyword>
<comment type="caution">
    <text evidence="8">The sequence shown here is derived from an EMBL/GenBank/DDBJ whole genome shotgun (WGS) entry which is preliminary data.</text>
</comment>
<evidence type="ECO:0000256" key="5">
    <source>
        <dbReference type="SAM" id="Phobius"/>
    </source>
</evidence>
<proteinExistence type="predicted"/>
<keyword evidence="2 5" id="KW-0812">Transmembrane</keyword>
<dbReference type="Pfam" id="PF03151">
    <property type="entry name" value="TPT"/>
    <property type="match status" value="1"/>
</dbReference>
<evidence type="ECO:0000256" key="3">
    <source>
        <dbReference type="ARBA" id="ARBA00022989"/>
    </source>
</evidence>
<feature type="transmembrane region" description="Helical" evidence="5">
    <location>
        <begin position="158"/>
        <end position="179"/>
    </location>
</feature>
<evidence type="ECO:0000313" key="9">
    <source>
        <dbReference type="Proteomes" id="UP000664859"/>
    </source>
</evidence>